<accession>A0A644TC27</accession>
<dbReference type="EMBL" id="VSSQ01000022">
    <property type="protein sequence ID" value="MPL63722.1"/>
    <property type="molecule type" value="Genomic_DNA"/>
</dbReference>
<feature type="domain" description="GmrSD restriction endonucleases N-terminal" evidence="1">
    <location>
        <begin position="28"/>
        <end position="183"/>
    </location>
</feature>
<sequence length="374" mass="44178">MDGGIDLIKAVDQKIEKVRTRSLDLSFNELLDMYENQELVIDPEYQRLFRWSEGSQSRFIESLLLEMPVPPIFVIERSEGVYELIDGLQRISSYLHFRGKHPLRTNENGSLHHLVLSDCDIVEELNGISYENLPKPLEIKLKRNFIRVEILRKESDQRLRYYMFKRLNTGGEKLSAQEIRNCTIRLLNDDFNKFIMQMSNNPDFQQCISNISDDKKEQKYDQELVLRYFAYKNYRAKYVHDVGDFITEYMEDVSDPQKTEVMFNYEDEKLNFEKTFELLNRVLGEYVFSGTNDKGNLINRFLTYHYEAFSIGIQPYLENIDVEDSDMIDRLRKAFTEIKNDKEFKRITTGGGKNYSGPLNNRIDFVSRKVADQL</sequence>
<name>A0A644TC27_9ZZZZ</name>
<dbReference type="Pfam" id="PF03235">
    <property type="entry name" value="GmrSD_N"/>
    <property type="match status" value="1"/>
</dbReference>
<protein>
    <recommendedName>
        <fullName evidence="1">GmrSD restriction endonucleases N-terminal domain-containing protein</fullName>
    </recommendedName>
</protein>
<comment type="caution">
    <text evidence="2">The sequence shown here is derived from an EMBL/GenBank/DDBJ whole genome shotgun (WGS) entry which is preliminary data.</text>
</comment>
<organism evidence="2">
    <name type="scientific">bioreactor metagenome</name>
    <dbReference type="NCBI Taxonomy" id="1076179"/>
    <lineage>
        <taxon>unclassified sequences</taxon>
        <taxon>metagenomes</taxon>
        <taxon>ecological metagenomes</taxon>
    </lineage>
</organism>
<evidence type="ECO:0000313" key="2">
    <source>
        <dbReference type="EMBL" id="MPL63722.1"/>
    </source>
</evidence>
<dbReference type="PANTHER" id="PTHR39639">
    <property type="entry name" value="CHROMOSOME 16, WHOLE GENOME SHOTGUN SEQUENCE"/>
    <property type="match status" value="1"/>
</dbReference>
<gene>
    <name evidence="2" type="ORF">SDC9_09363</name>
</gene>
<dbReference type="InterPro" id="IPR004919">
    <property type="entry name" value="GmrSD_N"/>
</dbReference>
<dbReference type="AlphaFoldDB" id="A0A644TC27"/>
<proteinExistence type="predicted"/>
<evidence type="ECO:0000259" key="1">
    <source>
        <dbReference type="Pfam" id="PF03235"/>
    </source>
</evidence>
<dbReference type="PANTHER" id="PTHR39639:SF1">
    <property type="entry name" value="DUF262 DOMAIN-CONTAINING PROTEIN"/>
    <property type="match status" value="1"/>
</dbReference>
<reference evidence="2" key="1">
    <citation type="submission" date="2019-08" db="EMBL/GenBank/DDBJ databases">
        <authorList>
            <person name="Kucharzyk K."/>
            <person name="Murdoch R.W."/>
            <person name="Higgins S."/>
            <person name="Loffler F."/>
        </authorList>
    </citation>
    <scope>NUCLEOTIDE SEQUENCE</scope>
</reference>